<feature type="chain" id="PRO_5018965914" description="Lipoprotein" evidence="2">
    <location>
        <begin position="25"/>
        <end position="208"/>
    </location>
</feature>
<evidence type="ECO:0000256" key="1">
    <source>
        <dbReference type="SAM" id="MobiDB-lite"/>
    </source>
</evidence>
<evidence type="ECO:0008006" key="5">
    <source>
        <dbReference type="Google" id="ProtNLM"/>
    </source>
</evidence>
<sequence length="208" mass="21291">MLIPLPRVVTAVACSLFLSLGLTACGDDDISSDEQARRAYLGLDPSVSKALQLGFAGFNAASSANIPPQSTTGAASGTLLVTGQVDQGSSANKGMRLRIGMTGYSDGEIALGGDEDPVNITYASSTDTAAQPELTLQLRDIPDGTFTGTLKGPFQMTGDLEGSVTLDLALTGEIEDDGTGQVRRTPGSTHVTGTATSGDGVYTVDVTR</sequence>
<reference evidence="3 4" key="1">
    <citation type="submission" date="2018-12" db="EMBL/GenBank/DDBJ databases">
        <title>Complete Genome Sequence of the Corallopyronin A producing Myxobacterium Corallococcus coralloides B035.</title>
        <authorList>
            <person name="Bouhired S.M."/>
            <person name="Rupp O."/>
            <person name="Blom J."/>
            <person name="Schaeberle T.F."/>
            <person name="Kehraus S."/>
            <person name="Schiefer A."/>
            <person name="Pfarr K."/>
            <person name="Goesmann A."/>
            <person name="Hoerauf A."/>
            <person name="Koenig G.M."/>
        </authorList>
    </citation>
    <scope>NUCLEOTIDE SEQUENCE [LARGE SCALE GENOMIC DNA]</scope>
    <source>
        <strain evidence="3 4">B035</strain>
    </source>
</reference>
<keyword evidence="2" id="KW-0732">Signal</keyword>
<dbReference type="Proteomes" id="UP000288758">
    <property type="component" value="Chromosome"/>
</dbReference>
<dbReference type="RefSeq" id="WP_128799310.1">
    <property type="nucleotide sequence ID" value="NZ_CP034669.1"/>
</dbReference>
<gene>
    <name evidence="3" type="ORF">EJ065_6541</name>
</gene>
<dbReference type="PROSITE" id="PS51257">
    <property type="entry name" value="PROKAR_LIPOPROTEIN"/>
    <property type="match status" value="1"/>
</dbReference>
<feature type="region of interest" description="Disordered" evidence="1">
    <location>
        <begin position="176"/>
        <end position="196"/>
    </location>
</feature>
<evidence type="ECO:0000256" key="2">
    <source>
        <dbReference type="SAM" id="SignalP"/>
    </source>
</evidence>
<dbReference type="AlphaFoldDB" id="A0A410S1I4"/>
<feature type="signal peptide" evidence="2">
    <location>
        <begin position="1"/>
        <end position="24"/>
    </location>
</feature>
<protein>
    <recommendedName>
        <fullName evidence="5">Lipoprotein</fullName>
    </recommendedName>
</protein>
<evidence type="ECO:0000313" key="3">
    <source>
        <dbReference type="EMBL" id="QAT88069.1"/>
    </source>
</evidence>
<proteinExistence type="predicted"/>
<dbReference type="EMBL" id="CP034669">
    <property type="protein sequence ID" value="QAT88069.1"/>
    <property type="molecule type" value="Genomic_DNA"/>
</dbReference>
<accession>A0A410S1I4</accession>
<evidence type="ECO:0000313" key="4">
    <source>
        <dbReference type="Proteomes" id="UP000288758"/>
    </source>
</evidence>
<organism evidence="3 4">
    <name type="scientific">Corallococcus coralloides</name>
    <name type="common">Myxococcus coralloides</name>
    <dbReference type="NCBI Taxonomy" id="184914"/>
    <lineage>
        <taxon>Bacteria</taxon>
        <taxon>Pseudomonadati</taxon>
        <taxon>Myxococcota</taxon>
        <taxon>Myxococcia</taxon>
        <taxon>Myxococcales</taxon>
        <taxon>Cystobacterineae</taxon>
        <taxon>Myxococcaceae</taxon>
        <taxon>Corallococcus</taxon>
    </lineage>
</organism>
<feature type="compositionally biased region" description="Polar residues" evidence="1">
    <location>
        <begin position="186"/>
        <end position="196"/>
    </location>
</feature>
<name>A0A410S1I4_CORCK</name>